<dbReference type="PANTHER" id="PTHR13398">
    <property type="entry name" value="GDP-FUCOSE PROTEIN O-FUCOSYLTRANSFERASE 2"/>
    <property type="match status" value="1"/>
</dbReference>
<dbReference type="InterPro" id="IPR019378">
    <property type="entry name" value="GDP-Fuc_O-FucTrfase"/>
</dbReference>
<dbReference type="GO" id="GO:0046922">
    <property type="term" value="F:peptide-O-fucosyltransferase activity"/>
    <property type="evidence" value="ECO:0007669"/>
    <property type="project" value="InterPro"/>
</dbReference>
<proteinExistence type="inferred from homology"/>
<reference evidence="10 11" key="1">
    <citation type="journal article" date="2019" name="Sci. Rep.">
        <title>Comparative genomics of chytrid fungi reveal insights into the obligate biotrophic and pathogenic lifestyle of Synchytrium endobioticum.</title>
        <authorList>
            <person name="van de Vossenberg B.T.L.H."/>
            <person name="Warris S."/>
            <person name="Nguyen H.D.T."/>
            <person name="van Gent-Pelzer M.P.E."/>
            <person name="Joly D.L."/>
            <person name="van de Geest H.C."/>
            <person name="Bonants P.J.M."/>
            <person name="Smith D.S."/>
            <person name="Levesque C.A."/>
            <person name="van der Lee T.A.J."/>
        </authorList>
    </citation>
    <scope>NUCLEOTIDE SEQUENCE [LARGE SCALE GENOMIC DNA]</scope>
    <source>
        <strain evidence="10 11">CBS 675.73</strain>
    </source>
</reference>
<evidence type="ECO:0000256" key="5">
    <source>
        <dbReference type="ARBA" id="ARBA00023253"/>
    </source>
</evidence>
<keyword evidence="3 10" id="KW-0808">Transferase</keyword>
<keyword evidence="9" id="KW-0472">Membrane</keyword>
<evidence type="ECO:0000313" key="11">
    <source>
        <dbReference type="Proteomes" id="UP000320333"/>
    </source>
</evidence>
<comment type="subcellular location">
    <subcellularLocation>
        <location evidence="1">Endoplasmic reticulum</location>
    </subcellularLocation>
</comment>
<name>A0A507FL00_9FUNG</name>
<dbReference type="GO" id="GO:0005783">
    <property type="term" value="C:endoplasmic reticulum"/>
    <property type="evidence" value="ECO:0007669"/>
    <property type="project" value="UniProtKB-SubCell"/>
</dbReference>
<keyword evidence="9" id="KW-1133">Transmembrane helix</keyword>
<organism evidence="10 11">
    <name type="scientific">Chytriomyces confervae</name>
    <dbReference type="NCBI Taxonomy" id="246404"/>
    <lineage>
        <taxon>Eukaryota</taxon>
        <taxon>Fungi</taxon>
        <taxon>Fungi incertae sedis</taxon>
        <taxon>Chytridiomycota</taxon>
        <taxon>Chytridiomycota incertae sedis</taxon>
        <taxon>Chytridiomycetes</taxon>
        <taxon>Chytridiales</taxon>
        <taxon>Chytriomycetaceae</taxon>
        <taxon>Chytriomyces</taxon>
    </lineage>
</organism>
<gene>
    <name evidence="10" type="ORF">CcCBS67573_g01639</name>
</gene>
<keyword evidence="10" id="KW-0328">Glycosyltransferase</keyword>
<accession>A0A507FL00</accession>
<feature type="transmembrane region" description="Helical" evidence="9">
    <location>
        <begin position="12"/>
        <end position="35"/>
    </location>
</feature>
<keyword evidence="4" id="KW-0256">Endoplasmic reticulum</keyword>
<evidence type="ECO:0000256" key="1">
    <source>
        <dbReference type="ARBA" id="ARBA00004240"/>
    </source>
</evidence>
<dbReference type="CDD" id="cd11296">
    <property type="entry name" value="O-FucT_like"/>
    <property type="match status" value="1"/>
</dbReference>
<evidence type="ECO:0000256" key="4">
    <source>
        <dbReference type="ARBA" id="ARBA00022824"/>
    </source>
</evidence>
<keyword evidence="11" id="KW-1185">Reference proteome</keyword>
<comment type="similarity">
    <text evidence="7">Belongs to the glycosyltransferase 68 family.</text>
</comment>
<dbReference type="PANTHER" id="PTHR13398:SF0">
    <property type="entry name" value="GDP-FUCOSE PROTEIN O-FUCOSYLTRANSFERASE 2"/>
    <property type="match status" value="1"/>
</dbReference>
<evidence type="ECO:0000256" key="6">
    <source>
        <dbReference type="ARBA" id="ARBA00023277"/>
    </source>
</evidence>
<keyword evidence="9" id="KW-0812">Transmembrane</keyword>
<evidence type="ECO:0000256" key="2">
    <source>
        <dbReference type="ARBA" id="ARBA00004922"/>
    </source>
</evidence>
<dbReference type="Proteomes" id="UP000320333">
    <property type="component" value="Unassembled WGS sequence"/>
</dbReference>
<sequence length="786" mass="88626">MGLRQNRKLRSYSILLCCAGASVYFLQLLCFAKLADDADSGSLDTPLSLPTPKAINNTLPDEYEKERLWNGLGIPFQNSDQEHRQHGQWMSRISCSNANSCEIHNLFYVNATFHAFYIDEDVDSELEGVSSNAESSTRVPVQLGLSDEVEFIWVHRNIRPTASIMNNAVRVNESSFIVSTDSIRDGDLTGAFDLLAALAYVTTNAKLFLTTSTTQQPLLRELLKLKGSFESMRSLSGISTSEILVFSHTFIGLDTQFLENFESSKWTLDILHVYSESVERIRSSIGTANNMNTGATDICLLDDPSADVKHLQSFLSQSGVRASVLDERVTDLKTATTQFANCHTFICAQPDCNGYHYLVPSATFIVSPKGKDEESKSALAQRLQLSGSFPIWWSGNLSSTADCEKLKELITMQADVQSEKSRFLTFMPWEQLNNQLLGLKSTCAIAKLLNRTLILPMIGQRKTDLNLTQDWNFSFNIMDFSWLPIDHYFDQQMLDITMPCATISWENFQTLKRIRSKSTGKNFEIGHAVFNPVASATSVTQMNEYYRGILGFDMQTVNTSYPRLSQLTQSQVLDYWGTESSEVLAFGSAFWMYGFGRTQPYPLTRYENYMDDSVYSKTVGAMGLSSRLNEIAGEALLRLKVASRRKVLAVHVRRGDYWNKCKRINDPILREKCYPSDATILSLIQEELKLLESADPTRERPAVYIATNLGGFRKNIEALKALYTVLYFEDVVQLENTDVKLDSVDAALLDIELCSHADMFIGNFYSSFSRAIFEKRQLARLGFTTY</sequence>
<comment type="caution">
    <text evidence="10">The sequence shown here is derived from an EMBL/GenBank/DDBJ whole genome shotgun (WGS) entry which is preliminary data.</text>
</comment>
<dbReference type="Gene3D" id="3.40.50.11350">
    <property type="match status" value="1"/>
</dbReference>
<evidence type="ECO:0000256" key="9">
    <source>
        <dbReference type="SAM" id="Phobius"/>
    </source>
</evidence>
<evidence type="ECO:0000313" key="10">
    <source>
        <dbReference type="EMBL" id="TPX77079.1"/>
    </source>
</evidence>
<dbReference type="Pfam" id="PF10250">
    <property type="entry name" value="O-FucT"/>
    <property type="match status" value="1"/>
</dbReference>
<dbReference type="GO" id="GO:0006004">
    <property type="term" value="P:fucose metabolic process"/>
    <property type="evidence" value="ECO:0007669"/>
    <property type="project" value="UniProtKB-KW"/>
</dbReference>
<dbReference type="InterPro" id="IPR045130">
    <property type="entry name" value="OFUT2-like"/>
</dbReference>
<keyword evidence="5" id="KW-0294">Fucose metabolism</keyword>
<dbReference type="OrthoDB" id="423313at2759"/>
<evidence type="ECO:0000256" key="7">
    <source>
        <dbReference type="ARBA" id="ARBA00025803"/>
    </source>
</evidence>
<evidence type="ECO:0000256" key="8">
    <source>
        <dbReference type="ARBA" id="ARBA00026232"/>
    </source>
</evidence>
<dbReference type="AlphaFoldDB" id="A0A507FL00"/>
<comment type="pathway">
    <text evidence="2">Protein modification; protein glycosylation.</text>
</comment>
<protein>
    <recommendedName>
        <fullName evidence="8">GDP-fucose protein O-fucosyltransferase 2</fullName>
    </recommendedName>
</protein>
<keyword evidence="6" id="KW-0119">Carbohydrate metabolism</keyword>
<evidence type="ECO:0000256" key="3">
    <source>
        <dbReference type="ARBA" id="ARBA00022679"/>
    </source>
</evidence>
<dbReference type="EMBL" id="QEAP01000029">
    <property type="protein sequence ID" value="TPX77079.1"/>
    <property type="molecule type" value="Genomic_DNA"/>
</dbReference>